<dbReference type="PANTHER" id="PTHR22604:SF105">
    <property type="entry name" value="TRANS-1,2-DIHYDROBENZENE-1,2-DIOL DEHYDROGENASE"/>
    <property type="match status" value="1"/>
</dbReference>
<dbReference type="InterPro" id="IPR000683">
    <property type="entry name" value="Gfo/Idh/MocA-like_OxRdtase_N"/>
</dbReference>
<accession>A0A553JZ44</accession>
<evidence type="ECO:0000313" key="5">
    <source>
        <dbReference type="EMBL" id="TRY17719.1"/>
    </source>
</evidence>
<evidence type="ECO:0000256" key="1">
    <source>
        <dbReference type="ARBA" id="ARBA00010928"/>
    </source>
</evidence>
<feature type="domain" description="Gfo/Idh/MocA-like oxidoreductase N-terminal" evidence="3">
    <location>
        <begin position="18"/>
        <end position="134"/>
    </location>
</feature>
<dbReference type="SUPFAM" id="SSF55347">
    <property type="entry name" value="Glyceraldehyde-3-phosphate dehydrogenase-like, C-terminal domain"/>
    <property type="match status" value="1"/>
</dbReference>
<gene>
    <name evidence="5" type="ORF">FOJ82_10580</name>
</gene>
<keyword evidence="2" id="KW-0560">Oxidoreductase</keyword>
<protein>
    <submittedName>
        <fullName evidence="5">Gfo/Idh/MocA family oxidoreductase</fullName>
    </submittedName>
</protein>
<proteinExistence type="inferred from homology"/>
<evidence type="ECO:0000259" key="3">
    <source>
        <dbReference type="Pfam" id="PF01408"/>
    </source>
</evidence>
<dbReference type="AlphaFoldDB" id="A0A553JZ44"/>
<evidence type="ECO:0000256" key="2">
    <source>
        <dbReference type="ARBA" id="ARBA00023002"/>
    </source>
</evidence>
<dbReference type="OrthoDB" id="9815825at2"/>
<dbReference type="GO" id="GO:0000166">
    <property type="term" value="F:nucleotide binding"/>
    <property type="evidence" value="ECO:0007669"/>
    <property type="project" value="InterPro"/>
</dbReference>
<dbReference type="GO" id="GO:0016491">
    <property type="term" value="F:oxidoreductase activity"/>
    <property type="evidence" value="ECO:0007669"/>
    <property type="project" value="UniProtKB-KW"/>
</dbReference>
<sequence>MSLPLPRTPHPSEAPTIRWGILAPGGIATAFADALRKHTRQEIVAVGSRSAERSADFVARFDIPRHYGTYEELVADDDVDAVYVASPHSHHAEQALLAIAAGKHVLVEKAFTPTAAEARRVVQAAREADVTLMEAMWARFLPHYDIIRQLLADGAFGELEVLTADHGQYFPLDPEHRLYNPALAGGAMLDLGVYPVSFASFVLGTPGSIHATGTRAETGVDRQVSMVLDGYAEHPHAHAVLNTTLHARTPTRGAISGSDATVELANGFYGPSPILWVPREGEPETSADPEIQGHEGLAFQAAHFAGLVSDGRRESDLLPLAETVAIVETMEESLRQVP</sequence>
<name>A0A553JZ44_9ACTN</name>
<dbReference type="InterPro" id="IPR036291">
    <property type="entry name" value="NAD(P)-bd_dom_sf"/>
</dbReference>
<feature type="domain" description="GFO/IDH/MocA-like oxidoreductase" evidence="4">
    <location>
        <begin position="147"/>
        <end position="262"/>
    </location>
</feature>
<keyword evidence="6" id="KW-1185">Reference proteome</keyword>
<organism evidence="5 6">
    <name type="scientific">Tessaracoccus rhinocerotis</name>
    <dbReference type="NCBI Taxonomy" id="1689449"/>
    <lineage>
        <taxon>Bacteria</taxon>
        <taxon>Bacillati</taxon>
        <taxon>Actinomycetota</taxon>
        <taxon>Actinomycetes</taxon>
        <taxon>Propionibacteriales</taxon>
        <taxon>Propionibacteriaceae</taxon>
        <taxon>Tessaracoccus</taxon>
    </lineage>
</organism>
<dbReference type="EMBL" id="VKKG01000004">
    <property type="protein sequence ID" value="TRY17719.1"/>
    <property type="molecule type" value="Genomic_DNA"/>
</dbReference>
<dbReference type="Gene3D" id="3.40.50.720">
    <property type="entry name" value="NAD(P)-binding Rossmann-like Domain"/>
    <property type="match status" value="1"/>
</dbReference>
<evidence type="ECO:0000313" key="6">
    <source>
        <dbReference type="Proteomes" id="UP000317638"/>
    </source>
</evidence>
<dbReference type="SUPFAM" id="SSF51735">
    <property type="entry name" value="NAD(P)-binding Rossmann-fold domains"/>
    <property type="match status" value="1"/>
</dbReference>
<dbReference type="PANTHER" id="PTHR22604">
    <property type="entry name" value="OXIDOREDUCTASES"/>
    <property type="match status" value="1"/>
</dbReference>
<dbReference type="InterPro" id="IPR050984">
    <property type="entry name" value="Gfo/Idh/MocA_domain"/>
</dbReference>
<dbReference type="Proteomes" id="UP000317638">
    <property type="component" value="Unassembled WGS sequence"/>
</dbReference>
<dbReference type="InterPro" id="IPR055170">
    <property type="entry name" value="GFO_IDH_MocA-like_dom"/>
</dbReference>
<dbReference type="Gene3D" id="3.30.360.10">
    <property type="entry name" value="Dihydrodipicolinate Reductase, domain 2"/>
    <property type="match status" value="1"/>
</dbReference>
<dbReference type="Pfam" id="PF22725">
    <property type="entry name" value="GFO_IDH_MocA_C3"/>
    <property type="match status" value="1"/>
</dbReference>
<dbReference type="RefSeq" id="WP_143938459.1">
    <property type="nucleotide sequence ID" value="NZ_VKKG01000004.1"/>
</dbReference>
<dbReference type="Pfam" id="PF01408">
    <property type="entry name" value="GFO_IDH_MocA"/>
    <property type="match status" value="1"/>
</dbReference>
<reference evidence="5 6" key="1">
    <citation type="submission" date="2019-07" db="EMBL/GenBank/DDBJ databases">
        <authorList>
            <person name="Zhou L.-Y."/>
        </authorList>
    </citation>
    <scope>NUCLEOTIDE SEQUENCE [LARGE SCALE GENOMIC DNA]</scope>
    <source>
        <strain evidence="5 6">YIM 101269</strain>
    </source>
</reference>
<evidence type="ECO:0000259" key="4">
    <source>
        <dbReference type="Pfam" id="PF22725"/>
    </source>
</evidence>
<comment type="caution">
    <text evidence="5">The sequence shown here is derived from an EMBL/GenBank/DDBJ whole genome shotgun (WGS) entry which is preliminary data.</text>
</comment>
<comment type="similarity">
    <text evidence="1">Belongs to the Gfo/Idh/MocA family.</text>
</comment>